<dbReference type="GO" id="GO:0016020">
    <property type="term" value="C:membrane"/>
    <property type="evidence" value="ECO:0007669"/>
    <property type="project" value="UniProtKB-SubCell"/>
</dbReference>
<evidence type="ECO:0000259" key="6">
    <source>
        <dbReference type="Pfam" id="PF00005"/>
    </source>
</evidence>
<keyword evidence="3" id="KW-0813">Transport</keyword>
<keyword evidence="7" id="KW-0547">Nucleotide-binding</keyword>
<comment type="caution">
    <text evidence="7">The sequence shown here is derived from an EMBL/GenBank/DDBJ whole genome shotgun (WGS) entry which is preliminary data.</text>
</comment>
<dbReference type="PANTHER" id="PTHR43297">
    <property type="entry name" value="OLIGOPEPTIDE TRANSPORT ATP-BINDING PROTEIN APPD"/>
    <property type="match status" value="1"/>
</dbReference>
<dbReference type="Gene3D" id="3.40.50.300">
    <property type="entry name" value="P-loop containing nucleotide triphosphate hydrolases"/>
    <property type="match status" value="1"/>
</dbReference>
<evidence type="ECO:0000313" key="8">
    <source>
        <dbReference type="Proteomes" id="UP000030321"/>
    </source>
</evidence>
<protein>
    <submittedName>
        <fullName evidence="7">Dipeptide transport ATP-binding protein DppD</fullName>
    </submittedName>
</protein>
<evidence type="ECO:0000256" key="3">
    <source>
        <dbReference type="ARBA" id="ARBA00022448"/>
    </source>
</evidence>
<evidence type="ECO:0000256" key="1">
    <source>
        <dbReference type="ARBA" id="ARBA00004370"/>
    </source>
</evidence>
<dbReference type="Pfam" id="PF00005">
    <property type="entry name" value="ABC_tran"/>
    <property type="match status" value="1"/>
</dbReference>
<dbReference type="InterPro" id="IPR027417">
    <property type="entry name" value="P-loop_NTPase"/>
</dbReference>
<dbReference type="InterPro" id="IPR050388">
    <property type="entry name" value="ABC_Ni/Peptide_Import"/>
</dbReference>
<organism evidence="7 8">
    <name type="scientific">Microcystis aeruginosa NIES-44</name>
    <dbReference type="NCBI Taxonomy" id="449439"/>
    <lineage>
        <taxon>Bacteria</taxon>
        <taxon>Bacillati</taxon>
        <taxon>Cyanobacteriota</taxon>
        <taxon>Cyanophyceae</taxon>
        <taxon>Oscillatoriophycideae</taxon>
        <taxon>Chroococcales</taxon>
        <taxon>Microcystaceae</taxon>
        <taxon>Microcystis</taxon>
    </lineage>
</organism>
<evidence type="ECO:0000256" key="2">
    <source>
        <dbReference type="ARBA" id="ARBA00005417"/>
    </source>
</evidence>
<name>A0A0A1VZM5_MICAE</name>
<comment type="subcellular location">
    <subcellularLocation>
        <location evidence="1">Membrane</location>
    </subcellularLocation>
</comment>
<dbReference type="SUPFAM" id="SSF52540">
    <property type="entry name" value="P-loop containing nucleoside triphosphate hydrolases"/>
    <property type="match status" value="1"/>
</dbReference>
<accession>A0A0A1VZM5</accession>
<evidence type="ECO:0000256" key="4">
    <source>
        <dbReference type="ARBA" id="ARBA00022475"/>
    </source>
</evidence>
<dbReference type="GO" id="GO:0005524">
    <property type="term" value="F:ATP binding"/>
    <property type="evidence" value="ECO:0007669"/>
    <property type="project" value="UniProtKB-KW"/>
</dbReference>
<dbReference type="InterPro" id="IPR003439">
    <property type="entry name" value="ABC_transporter-like_ATP-bd"/>
</dbReference>
<keyword evidence="5" id="KW-0472">Membrane</keyword>
<dbReference type="EMBL" id="BBPA01000066">
    <property type="protein sequence ID" value="GAL95009.1"/>
    <property type="molecule type" value="Genomic_DNA"/>
</dbReference>
<proteinExistence type="inferred from homology"/>
<dbReference type="AlphaFoldDB" id="A0A0A1VZM5"/>
<dbReference type="PANTHER" id="PTHR43297:SF2">
    <property type="entry name" value="DIPEPTIDE TRANSPORT ATP-BINDING PROTEIN DPPD"/>
    <property type="match status" value="1"/>
</dbReference>
<keyword evidence="4" id="KW-1003">Cell membrane</keyword>
<evidence type="ECO:0000313" key="7">
    <source>
        <dbReference type="EMBL" id="GAL95009.1"/>
    </source>
</evidence>
<comment type="similarity">
    <text evidence="2">Belongs to the ABC transporter superfamily.</text>
</comment>
<keyword evidence="7" id="KW-0067">ATP-binding</keyword>
<feature type="domain" description="ABC transporter" evidence="6">
    <location>
        <begin position="25"/>
        <end position="118"/>
    </location>
</feature>
<gene>
    <name evidence="7" type="ORF">N44_03864</name>
</gene>
<dbReference type="Proteomes" id="UP000030321">
    <property type="component" value="Unassembled WGS sequence"/>
</dbReference>
<sequence length="151" mass="16363">MDNKVLDVHHLTVEFSNQKRTTVAVNNISFSLQKGQVLGCVGESGSGKSVTSLALMGLVPSPGKITGGEICFRPAKSQSMQAVDLLSIPPEELRYYRGGEMAMIFQEPMSSLNPVYNIGFQLTEAILLHQKVTPEQAKNQAISARSALITQ</sequence>
<evidence type="ECO:0000256" key="5">
    <source>
        <dbReference type="ARBA" id="ARBA00023136"/>
    </source>
</evidence>
<reference evidence="8" key="1">
    <citation type="journal article" date="2015" name="Genome">
        <title>Whole Genome Sequence of the Non-Microcystin-Producing Microcystis aeruginosa Strain NIES-44.</title>
        <authorList>
            <person name="Okano K."/>
            <person name="Miyata N."/>
            <person name="Ozaki Y."/>
        </authorList>
    </citation>
    <scope>NUCLEOTIDE SEQUENCE [LARGE SCALE GENOMIC DNA]</scope>
    <source>
        <strain evidence="8">NIES-44</strain>
    </source>
</reference>
<dbReference type="GO" id="GO:0016887">
    <property type="term" value="F:ATP hydrolysis activity"/>
    <property type="evidence" value="ECO:0007669"/>
    <property type="project" value="InterPro"/>
</dbReference>